<evidence type="ECO:0000256" key="10">
    <source>
        <dbReference type="SAM" id="MobiDB-lite"/>
    </source>
</evidence>
<evidence type="ECO:0000313" key="12">
    <source>
        <dbReference type="EMBL" id="ABK24444.1"/>
    </source>
</evidence>
<comment type="subcellular location">
    <subcellularLocation>
        <location evidence="2">Cytoplasm</location>
    </subcellularLocation>
    <subcellularLocation>
        <location evidence="1">Nucleus</location>
    </subcellularLocation>
</comment>
<evidence type="ECO:0000256" key="6">
    <source>
        <dbReference type="ARBA" id="ARBA00023187"/>
    </source>
</evidence>
<evidence type="ECO:0000256" key="5">
    <source>
        <dbReference type="ARBA" id="ARBA00022664"/>
    </source>
</evidence>
<evidence type="ECO:0000256" key="4">
    <source>
        <dbReference type="ARBA" id="ARBA00022490"/>
    </source>
</evidence>
<feature type="compositionally biased region" description="Polar residues" evidence="10">
    <location>
        <begin position="244"/>
        <end position="261"/>
    </location>
</feature>
<feature type="coiled-coil region" evidence="9">
    <location>
        <begin position="114"/>
        <end position="146"/>
    </location>
</feature>
<organism evidence="12">
    <name type="scientific">Picea sitchensis</name>
    <name type="common">Sitka spruce</name>
    <name type="synonym">Pinus sitchensis</name>
    <dbReference type="NCBI Taxonomy" id="3332"/>
    <lineage>
        <taxon>Eukaryota</taxon>
        <taxon>Viridiplantae</taxon>
        <taxon>Streptophyta</taxon>
        <taxon>Embryophyta</taxon>
        <taxon>Tracheophyta</taxon>
        <taxon>Spermatophyta</taxon>
        <taxon>Pinopsida</taxon>
        <taxon>Pinidae</taxon>
        <taxon>Conifers I</taxon>
        <taxon>Pinales</taxon>
        <taxon>Pinaceae</taxon>
        <taxon>Picea</taxon>
    </lineage>
</organism>
<dbReference type="GO" id="GO:0006397">
    <property type="term" value="P:mRNA processing"/>
    <property type="evidence" value="ECO:0007669"/>
    <property type="project" value="UniProtKB-KW"/>
</dbReference>
<evidence type="ECO:0000256" key="2">
    <source>
        <dbReference type="ARBA" id="ARBA00004496"/>
    </source>
</evidence>
<accession>A9NUY3</accession>
<evidence type="ECO:0000256" key="1">
    <source>
        <dbReference type="ARBA" id="ARBA00004123"/>
    </source>
</evidence>
<feature type="region of interest" description="Disordered" evidence="10">
    <location>
        <begin position="236"/>
        <end position="274"/>
    </location>
</feature>
<keyword evidence="5" id="KW-0507">mRNA processing</keyword>
<evidence type="ECO:0000259" key="11">
    <source>
        <dbReference type="Pfam" id="PF22782"/>
    </source>
</evidence>
<keyword evidence="6" id="KW-0508">mRNA splicing</keyword>
<dbReference type="Pfam" id="PF22782">
    <property type="entry name" value="SDE2"/>
    <property type="match status" value="1"/>
</dbReference>
<feature type="domain" description="SDE2-like" evidence="11">
    <location>
        <begin position="78"/>
        <end position="181"/>
    </location>
</feature>
<dbReference type="GO" id="GO:0005737">
    <property type="term" value="C:cytoplasm"/>
    <property type="evidence" value="ECO:0007669"/>
    <property type="project" value="UniProtKB-SubCell"/>
</dbReference>
<dbReference type="AlphaFoldDB" id="A9NUY3"/>
<evidence type="ECO:0000256" key="7">
    <source>
        <dbReference type="ARBA" id="ARBA00023242"/>
    </source>
</evidence>
<dbReference type="GO" id="GO:0005634">
    <property type="term" value="C:nucleus"/>
    <property type="evidence" value="ECO:0007669"/>
    <property type="project" value="UniProtKB-SubCell"/>
</dbReference>
<dbReference type="EMBL" id="EF085136">
    <property type="protein sequence ID" value="ABK24444.1"/>
    <property type="molecule type" value="mRNA"/>
</dbReference>
<protein>
    <recommendedName>
        <fullName evidence="11">SDE2-like domain-containing protein</fullName>
    </recommendedName>
</protein>
<dbReference type="GO" id="GO:0008380">
    <property type="term" value="P:RNA splicing"/>
    <property type="evidence" value="ECO:0007669"/>
    <property type="project" value="UniProtKB-KW"/>
</dbReference>
<reference evidence="12" key="1">
    <citation type="journal article" date="2008" name="BMC Genomics">
        <title>A conifer genomics resource of 200,000 spruce (Picea spp.) ESTs and 6,464 high-quality, sequence-finished full-length cDNAs for Sitka spruce (Picea sitchensis).</title>
        <authorList>
            <person name="Ralph S.G."/>
            <person name="Chun H.J."/>
            <person name="Kolosova N."/>
            <person name="Cooper D."/>
            <person name="Oddy C."/>
            <person name="Ritland C.E."/>
            <person name="Kirkpatrick R."/>
            <person name="Moore R."/>
            <person name="Barber S."/>
            <person name="Holt R.A."/>
            <person name="Jones S.J."/>
            <person name="Marra M.A."/>
            <person name="Douglas C.J."/>
            <person name="Ritland K."/>
            <person name="Bohlmann J."/>
        </authorList>
    </citation>
    <scope>NUCLEOTIDE SEQUENCE</scope>
    <source>
        <tissue evidence="12">Bark</tissue>
    </source>
</reference>
<keyword evidence="7" id="KW-0539">Nucleus</keyword>
<dbReference type="InterPro" id="IPR029071">
    <property type="entry name" value="Ubiquitin-like_domsf"/>
</dbReference>
<dbReference type="PANTHER" id="PTHR12786:SF1">
    <property type="entry name" value="SPLICING REGULATOR SDE2"/>
    <property type="match status" value="1"/>
</dbReference>
<evidence type="ECO:0000256" key="8">
    <source>
        <dbReference type="ARBA" id="ARBA00023306"/>
    </source>
</evidence>
<dbReference type="SUPFAM" id="SSF54236">
    <property type="entry name" value="Ubiquitin-like"/>
    <property type="match status" value="1"/>
</dbReference>
<comment type="similarity">
    <text evidence="3">Belongs to the SDE2 family.</text>
</comment>
<evidence type="ECO:0000256" key="9">
    <source>
        <dbReference type="SAM" id="Coils"/>
    </source>
</evidence>
<evidence type="ECO:0000256" key="3">
    <source>
        <dbReference type="ARBA" id="ARBA00008726"/>
    </source>
</evidence>
<proteinExistence type="evidence at transcript level"/>
<dbReference type="InterPro" id="IPR051421">
    <property type="entry name" value="RNA_Proc_DNA_Dmg_Regulator"/>
</dbReference>
<dbReference type="Gene3D" id="3.10.20.90">
    <property type="entry name" value="Phosphatidylinositol 3-kinase Catalytic Subunit, Chain A, domain 1"/>
    <property type="match status" value="1"/>
</dbReference>
<name>A9NUY3_PICSI</name>
<sequence>MYQIFVKGLDGKTKCLQVSTPNLAVSDLKGRLFDLLKIPPHFQRLVSGTCQIADDALMVAARDGLYPQVHLLLRLRAGKGGFGSLLRGAATKAGQKKTSNFDACRDMSGRRLRHVNAEKKLEEWKAEAQERQLEKIAEDYLKKQAKIMKKSDPRSDEGARDVEKYRTEASRAMEAVECAVKDGLQEALRLQQNGKRKKIEEPQFVDRKRAKLWMLEEEDEEEEIDEMMGMENQGISSMKDPETGSCSTKAESASDNETTSFFKKGTSETDSCNDDVTMEVPVVSLGENDNDCNEIKATIVLEKEESTFLGDNYNGCGKKDPCVELKKEDPVTSSSIYGQK</sequence>
<keyword evidence="8" id="KW-0131">Cell cycle</keyword>
<dbReference type="InterPro" id="IPR053822">
    <property type="entry name" value="SDE2-like_dom"/>
</dbReference>
<keyword evidence="4" id="KW-0963">Cytoplasm</keyword>
<keyword evidence="9" id="KW-0175">Coiled coil</keyword>
<dbReference type="PANTHER" id="PTHR12786">
    <property type="entry name" value="SPLICING FACTOR SF3A-RELATED"/>
    <property type="match status" value="1"/>
</dbReference>